<evidence type="ECO:0000313" key="2">
    <source>
        <dbReference type="EMBL" id="KFD56204.1"/>
    </source>
</evidence>
<name>A0A085MG58_9BILA</name>
<gene>
    <name evidence="2" type="ORF">M513_02982</name>
    <name evidence="3" type="ORF">M514_02982</name>
</gene>
<evidence type="ECO:0000256" key="1">
    <source>
        <dbReference type="SAM" id="MobiDB-lite"/>
    </source>
</evidence>
<evidence type="ECO:0000313" key="3">
    <source>
        <dbReference type="EMBL" id="KFD69139.1"/>
    </source>
</evidence>
<accession>A0A085MG58</accession>
<keyword evidence="4" id="KW-1185">Reference proteome</keyword>
<proteinExistence type="predicted"/>
<dbReference type="EMBL" id="KL363195">
    <property type="protein sequence ID" value="KFD56204.1"/>
    <property type="molecule type" value="Genomic_DNA"/>
</dbReference>
<evidence type="ECO:0000313" key="4">
    <source>
        <dbReference type="Proteomes" id="UP000030764"/>
    </source>
</evidence>
<sequence>MLTLSPHTTRADDCSGRTRRYRVNGRRARTDAQPSQPTSRRRSSADERYRQTKAPAKKINTNQAGRISEKTKRAREERVHARQAD</sequence>
<reference evidence="2 4" key="1">
    <citation type="journal article" date="2014" name="Nat. Genet.">
        <title>Genome and transcriptome of the porcine whipworm Trichuris suis.</title>
        <authorList>
            <person name="Jex A.R."/>
            <person name="Nejsum P."/>
            <person name="Schwarz E.M."/>
            <person name="Hu L."/>
            <person name="Young N.D."/>
            <person name="Hall R.S."/>
            <person name="Korhonen P.K."/>
            <person name="Liao S."/>
            <person name="Thamsborg S."/>
            <person name="Xia J."/>
            <person name="Xu P."/>
            <person name="Wang S."/>
            <person name="Scheerlinck J.P."/>
            <person name="Hofmann A."/>
            <person name="Sternberg P.W."/>
            <person name="Wang J."/>
            <person name="Gasser R.B."/>
        </authorList>
    </citation>
    <scope>NUCLEOTIDE SEQUENCE [LARGE SCALE GENOMIC DNA]</scope>
    <source>
        <strain evidence="3">DCEP-RM93F</strain>
        <strain evidence="2">DCEP-RM93M</strain>
    </source>
</reference>
<dbReference type="EMBL" id="KL367498">
    <property type="protein sequence ID" value="KFD69139.1"/>
    <property type="molecule type" value="Genomic_DNA"/>
</dbReference>
<dbReference type="Proteomes" id="UP000030758">
    <property type="component" value="Unassembled WGS sequence"/>
</dbReference>
<feature type="region of interest" description="Disordered" evidence="1">
    <location>
        <begin position="1"/>
        <end position="85"/>
    </location>
</feature>
<organism evidence="2 4">
    <name type="scientific">Trichuris suis</name>
    <name type="common">pig whipworm</name>
    <dbReference type="NCBI Taxonomy" id="68888"/>
    <lineage>
        <taxon>Eukaryota</taxon>
        <taxon>Metazoa</taxon>
        <taxon>Ecdysozoa</taxon>
        <taxon>Nematoda</taxon>
        <taxon>Enoplea</taxon>
        <taxon>Dorylaimia</taxon>
        <taxon>Trichinellida</taxon>
        <taxon>Trichuridae</taxon>
        <taxon>Trichuris</taxon>
    </lineage>
</organism>
<feature type="compositionally biased region" description="Basic residues" evidence="1">
    <location>
        <begin position="17"/>
        <end position="27"/>
    </location>
</feature>
<dbReference type="Proteomes" id="UP000030764">
    <property type="component" value="Unassembled WGS sequence"/>
</dbReference>
<protein>
    <submittedName>
        <fullName evidence="2">Uncharacterized protein</fullName>
    </submittedName>
</protein>
<dbReference type="AlphaFoldDB" id="A0A085MG58"/>
<feature type="compositionally biased region" description="Basic and acidic residues" evidence="1">
    <location>
        <begin position="67"/>
        <end position="85"/>
    </location>
</feature>